<organism evidence="1 2">
    <name type="scientific">Streptomyces tamarix</name>
    <dbReference type="NCBI Taxonomy" id="3078565"/>
    <lineage>
        <taxon>Bacteria</taxon>
        <taxon>Bacillati</taxon>
        <taxon>Actinomycetota</taxon>
        <taxon>Actinomycetes</taxon>
        <taxon>Kitasatosporales</taxon>
        <taxon>Streptomycetaceae</taxon>
        <taxon>Streptomyces</taxon>
    </lineage>
</organism>
<comment type="caution">
    <text evidence="1">The sequence shown here is derived from an EMBL/GenBank/DDBJ whole genome shotgun (WGS) entry which is preliminary data.</text>
</comment>
<keyword evidence="2" id="KW-1185">Reference proteome</keyword>
<evidence type="ECO:0000313" key="1">
    <source>
        <dbReference type="EMBL" id="MDT9686725.1"/>
    </source>
</evidence>
<protein>
    <recommendedName>
        <fullName evidence="3">DUF4224 domain-containing protein</fullName>
    </recommendedName>
</protein>
<gene>
    <name evidence="1" type="ORF">RND61_32370</name>
</gene>
<dbReference type="EMBL" id="JAWCTQ010000094">
    <property type="protein sequence ID" value="MDT9686725.1"/>
    <property type="molecule type" value="Genomic_DNA"/>
</dbReference>
<evidence type="ECO:0000313" key="2">
    <source>
        <dbReference type="Proteomes" id="UP001250181"/>
    </source>
</evidence>
<name>A0ABU3QVD3_9ACTN</name>
<evidence type="ECO:0008006" key="3">
    <source>
        <dbReference type="Google" id="ProtNLM"/>
    </source>
</evidence>
<dbReference type="RefSeq" id="WP_030795585.1">
    <property type="nucleotide sequence ID" value="NZ_JAWCTQ010000094.1"/>
</dbReference>
<sequence length="77" mass="8647">MRNTPTTAEQAQENLQATKALLGLQQRGYLHAAERRSFGWIAVIKRGEPPVVMHSPKGVMQFVANHGMPQNLEPVRR</sequence>
<accession>A0ABU3QVD3</accession>
<reference evidence="1 2" key="1">
    <citation type="submission" date="2023-09" db="EMBL/GenBank/DDBJ databases">
        <title>Streptomyces sp. nov.: A antagonism against Alternaria gaisen Producing Streptochlin, Isolated from Tamarix root soil.</title>
        <authorList>
            <person name="Chen Y."/>
        </authorList>
    </citation>
    <scope>NUCLEOTIDE SEQUENCE [LARGE SCALE GENOMIC DNA]</scope>
    <source>
        <strain evidence="1 2">TRM76323</strain>
    </source>
</reference>
<proteinExistence type="predicted"/>
<dbReference type="Proteomes" id="UP001250181">
    <property type="component" value="Unassembled WGS sequence"/>
</dbReference>